<keyword evidence="1" id="KW-0547">Nucleotide-binding</keyword>
<keyword evidence="4" id="KW-0067">ATP-binding</keyword>
<organism evidence="6">
    <name type="scientific">mine drainage metagenome</name>
    <dbReference type="NCBI Taxonomy" id="410659"/>
    <lineage>
        <taxon>unclassified sequences</taxon>
        <taxon>metagenomes</taxon>
        <taxon>ecological metagenomes</taxon>
    </lineage>
</organism>
<accession>T0ZT37</accession>
<keyword evidence="2" id="KW-0378">Hydrolase</keyword>
<comment type="caution">
    <text evidence="6">The sequence shown here is derived from an EMBL/GenBank/DDBJ whole genome shotgun (WGS) entry which is preliminary data.</text>
</comment>
<dbReference type="PROSITE" id="PS51194">
    <property type="entry name" value="HELICASE_CTER"/>
    <property type="match status" value="1"/>
</dbReference>
<dbReference type="GO" id="GO:0003724">
    <property type="term" value="F:RNA helicase activity"/>
    <property type="evidence" value="ECO:0007669"/>
    <property type="project" value="TreeGrafter"/>
</dbReference>
<sequence>FIDSIKYILSKAPKERQSMLFSATVPEEIFRLSQRFMKNPEVYRVGEQKEMTVSTVSHSYAVSAHGSKVPAMLAYLKEYSPKKSIIFSSTKRGADYIYDVLKTQGYKAAVMHGDLTQAQREKSLLEFRNGTQFLVATNVAARGLDISSVSDIINFDIPDDPKV</sequence>
<dbReference type="GO" id="GO:0005829">
    <property type="term" value="C:cytosol"/>
    <property type="evidence" value="ECO:0007669"/>
    <property type="project" value="TreeGrafter"/>
</dbReference>
<dbReference type="CDD" id="cd18787">
    <property type="entry name" value="SF2_C_DEAD"/>
    <property type="match status" value="1"/>
</dbReference>
<dbReference type="AlphaFoldDB" id="T0ZT37"/>
<dbReference type="SUPFAM" id="SSF52540">
    <property type="entry name" value="P-loop containing nucleoside triphosphate hydrolases"/>
    <property type="match status" value="1"/>
</dbReference>
<evidence type="ECO:0000259" key="5">
    <source>
        <dbReference type="PROSITE" id="PS51194"/>
    </source>
</evidence>
<dbReference type="InterPro" id="IPR050079">
    <property type="entry name" value="DEAD_box_RNA_helicase"/>
</dbReference>
<dbReference type="SMART" id="SM00490">
    <property type="entry name" value="HELICc"/>
    <property type="match status" value="1"/>
</dbReference>
<reference evidence="6" key="1">
    <citation type="submission" date="2013-08" db="EMBL/GenBank/DDBJ databases">
        <authorList>
            <person name="Mendez C."/>
            <person name="Richter M."/>
            <person name="Ferrer M."/>
            <person name="Sanchez J."/>
        </authorList>
    </citation>
    <scope>NUCLEOTIDE SEQUENCE</scope>
</reference>
<feature type="domain" description="Helicase C-terminal" evidence="5">
    <location>
        <begin position="68"/>
        <end position="163"/>
    </location>
</feature>
<dbReference type="PANTHER" id="PTHR47959">
    <property type="entry name" value="ATP-DEPENDENT RNA HELICASE RHLE-RELATED"/>
    <property type="match status" value="1"/>
</dbReference>
<dbReference type="InterPro" id="IPR027417">
    <property type="entry name" value="P-loop_NTPase"/>
</dbReference>
<dbReference type="Gene3D" id="3.40.50.300">
    <property type="entry name" value="P-loop containing nucleotide triphosphate hydrolases"/>
    <property type="match status" value="2"/>
</dbReference>
<dbReference type="Pfam" id="PF00271">
    <property type="entry name" value="Helicase_C"/>
    <property type="match status" value="1"/>
</dbReference>
<evidence type="ECO:0000256" key="2">
    <source>
        <dbReference type="ARBA" id="ARBA00022801"/>
    </source>
</evidence>
<dbReference type="GO" id="GO:0016787">
    <property type="term" value="F:hydrolase activity"/>
    <property type="evidence" value="ECO:0007669"/>
    <property type="project" value="UniProtKB-KW"/>
</dbReference>
<feature type="non-terminal residue" evidence="6">
    <location>
        <position position="1"/>
    </location>
</feature>
<keyword evidence="3 6" id="KW-0347">Helicase</keyword>
<name>T0ZT37_9ZZZZ</name>
<feature type="non-terminal residue" evidence="6">
    <location>
        <position position="163"/>
    </location>
</feature>
<reference evidence="6" key="2">
    <citation type="journal article" date="2014" name="ISME J.">
        <title>Microbial stratification in low pH oxic and suboxic macroscopic growths along an acid mine drainage.</title>
        <authorList>
            <person name="Mendez-Garcia C."/>
            <person name="Mesa V."/>
            <person name="Sprenger R.R."/>
            <person name="Richter M."/>
            <person name="Diez M.S."/>
            <person name="Solano J."/>
            <person name="Bargiela R."/>
            <person name="Golyshina O.V."/>
            <person name="Manteca A."/>
            <person name="Ramos J.L."/>
            <person name="Gallego J.R."/>
            <person name="Llorente I."/>
            <person name="Martins Dos Santos V.A."/>
            <person name="Jensen O.N."/>
            <person name="Pelaez A.I."/>
            <person name="Sanchez J."/>
            <person name="Ferrer M."/>
        </authorList>
    </citation>
    <scope>NUCLEOTIDE SEQUENCE</scope>
</reference>
<dbReference type="PANTHER" id="PTHR47959:SF13">
    <property type="entry name" value="ATP-DEPENDENT RNA HELICASE RHLE"/>
    <property type="match status" value="1"/>
</dbReference>
<evidence type="ECO:0000256" key="1">
    <source>
        <dbReference type="ARBA" id="ARBA00022741"/>
    </source>
</evidence>
<evidence type="ECO:0000256" key="3">
    <source>
        <dbReference type="ARBA" id="ARBA00022806"/>
    </source>
</evidence>
<protein>
    <submittedName>
        <fullName evidence="6">DEAD/DEAH box helicase domain protein</fullName>
    </submittedName>
</protein>
<dbReference type="EMBL" id="AUZY01007990">
    <property type="protein sequence ID" value="EQD47712.1"/>
    <property type="molecule type" value="Genomic_DNA"/>
</dbReference>
<dbReference type="GO" id="GO:0005524">
    <property type="term" value="F:ATP binding"/>
    <property type="evidence" value="ECO:0007669"/>
    <property type="project" value="UniProtKB-KW"/>
</dbReference>
<dbReference type="InterPro" id="IPR001650">
    <property type="entry name" value="Helicase_C-like"/>
</dbReference>
<evidence type="ECO:0000256" key="4">
    <source>
        <dbReference type="ARBA" id="ARBA00022840"/>
    </source>
</evidence>
<evidence type="ECO:0000313" key="6">
    <source>
        <dbReference type="EMBL" id="EQD47712.1"/>
    </source>
</evidence>
<gene>
    <name evidence="6" type="ORF">B1B_12209</name>
</gene>
<proteinExistence type="predicted"/>